<dbReference type="EMBL" id="CP171844">
    <property type="protein sequence ID" value="XKQ38544.1"/>
    <property type="molecule type" value="Genomic_DNA"/>
</dbReference>
<dbReference type="Proteomes" id="UP000076193">
    <property type="component" value="Chromosome"/>
</dbReference>
<sequence length="393" mass="44395">MPLGVSYMGTKRNLANDVACVISRSRSGPLLDLFSGMCSVGEAVAPSRQVWNNDLQVFAYEVARSFFTSDGLPPNHLDMMTTCLPRITQKVQFLKDLFRFHYEKEVNSLSSGDLGALQEIENAFPSEYTGEKYSLFAAKYSGSYIGCIQAVEVDAIRAVIDELLHEDRISDQSHRWMLLALCRSVSRCSTSTGHFAQPLKVKPSNLRKYISQRRRSILKEWSSALQELLPVGSQHWRRRNYAFRGEAIGTLQSFSGRRKPAVIYADPPYTSDQYSRYYHIYETLILYDHPDVDGEGRYRAGRAVSGFSLKSSVLRSLLSLIENASNLGADLVLSYPTNGLLPNSREALPELLKRYYPYCEPPMEMQHSHSTMGGSKGAVRQTVTEVLYRAYFK</sequence>
<keyword evidence="1" id="KW-0489">Methyltransferase</keyword>
<protein>
    <submittedName>
        <fullName evidence="1">DNA adenine methylase</fullName>
    </submittedName>
</protein>
<keyword evidence="1" id="KW-0808">Transferase</keyword>
<gene>
    <name evidence="1" type="ORF">A4A59_015540</name>
</gene>
<evidence type="ECO:0000313" key="1">
    <source>
        <dbReference type="EMBL" id="XKQ38544.1"/>
    </source>
</evidence>
<reference evidence="1" key="1">
    <citation type="submission" date="2024-10" db="EMBL/GenBank/DDBJ databases">
        <title>Strain of Rhizobium-related bacteria isolated fromm roots of Vavilovia formosa.</title>
        <authorList>
            <person name="Kimeklis A."/>
            <person name="Afonin A."/>
        </authorList>
    </citation>
    <scope>NUCLEOTIDE SEQUENCE</scope>
    <source>
        <strain evidence="1">Vaf12</strain>
    </source>
</reference>
<name>A0ACD5EZP8_RHILE</name>
<organism evidence="1 2">
    <name type="scientific">Rhizobium leguminosarum</name>
    <dbReference type="NCBI Taxonomy" id="384"/>
    <lineage>
        <taxon>Bacteria</taxon>
        <taxon>Pseudomonadati</taxon>
        <taxon>Pseudomonadota</taxon>
        <taxon>Alphaproteobacteria</taxon>
        <taxon>Hyphomicrobiales</taxon>
        <taxon>Rhizobiaceae</taxon>
        <taxon>Rhizobium/Agrobacterium group</taxon>
        <taxon>Rhizobium</taxon>
    </lineage>
</organism>
<evidence type="ECO:0000313" key="2">
    <source>
        <dbReference type="Proteomes" id="UP000076193"/>
    </source>
</evidence>
<accession>A0ACD5EZP8</accession>
<proteinExistence type="predicted"/>